<protein>
    <recommendedName>
        <fullName evidence="3">SHOCT domain-containing protein</fullName>
    </recommendedName>
</protein>
<keyword evidence="1" id="KW-0175">Coiled coil</keyword>
<dbReference type="RefSeq" id="WP_056989188.1">
    <property type="nucleotide sequence ID" value="NZ_AYZJ01000022.1"/>
</dbReference>
<feature type="transmembrane region" description="Helical" evidence="2">
    <location>
        <begin position="12"/>
        <end position="43"/>
    </location>
</feature>
<feature type="coiled-coil region" evidence="1">
    <location>
        <begin position="46"/>
        <end position="80"/>
    </location>
</feature>
<sequence length="104" mass="11926">MKKENKIGCGGAFILLLLFSVLITYWYVFVAIGLIGFAVWYYYHRKQTEDKAAADAQAKKDQAQAEAADRIREFKQLLDEGAITQEEFDQQKAKILGEQDDLKF</sequence>
<keyword evidence="2" id="KW-0472">Membrane</keyword>
<name>A0A0R2F9N4_9LACO</name>
<accession>A0A0R2F9N4</accession>
<dbReference type="InterPro" id="IPR018649">
    <property type="entry name" value="SHOCT"/>
</dbReference>
<evidence type="ECO:0000259" key="3">
    <source>
        <dbReference type="Pfam" id="PF09851"/>
    </source>
</evidence>
<dbReference type="AlphaFoldDB" id="A0A0R2F9N4"/>
<comment type="caution">
    <text evidence="4">The sequence shown here is derived from an EMBL/GenBank/DDBJ whole genome shotgun (WGS) entry which is preliminary data.</text>
</comment>
<keyword evidence="2" id="KW-1133">Transmembrane helix</keyword>
<keyword evidence="5" id="KW-1185">Reference proteome</keyword>
<dbReference type="Proteomes" id="UP000050865">
    <property type="component" value="Unassembled WGS sequence"/>
</dbReference>
<dbReference type="STRING" id="1423730.FC75_GL001171"/>
<feature type="domain" description="SHOCT" evidence="3">
    <location>
        <begin position="69"/>
        <end position="96"/>
    </location>
</feature>
<evidence type="ECO:0000256" key="2">
    <source>
        <dbReference type="SAM" id="Phobius"/>
    </source>
</evidence>
<evidence type="ECO:0000313" key="4">
    <source>
        <dbReference type="EMBL" id="KRN24798.1"/>
    </source>
</evidence>
<proteinExistence type="predicted"/>
<reference evidence="4 5" key="1">
    <citation type="journal article" date="2015" name="Genome Announc.">
        <title>Expanding the biotechnology potential of lactobacilli through comparative genomics of 213 strains and associated genera.</title>
        <authorList>
            <person name="Sun Z."/>
            <person name="Harris H.M."/>
            <person name="McCann A."/>
            <person name="Guo C."/>
            <person name="Argimon S."/>
            <person name="Zhang W."/>
            <person name="Yang X."/>
            <person name="Jeffery I.B."/>
            <person name="Cooney J.C."/>
            <person name="Kagawa T.F."/>
            <person name="Liu W."/>
            <person name="Song Y."/>
            <person name="Salvetti E."/>
            <person name="Wrobel A."/>
            <person name="Rasinkangas P."/>
            <person name="Parkhill J."/>
            <person name="Rea M.C."/>
            <person name="O'Sullivan O."/>
            <person name="Ritari J."/>
            <person name="Douillard F.P."/>
            <person name="Paul Ross R."/>
            <person name="Yang R."/>
            <person name="Briner A.E."/>
            <person name="Felis G.E."/>
            <person name="de Vos W.M."/>
            <person name="Barrangou R."/>
            <person name="Klaenhammer T.R."/>
            <person name="Caufield P.W."/>
            <person name="Cui Y."/>
            <person name="Zhang H."/>
            <person name="O'Toole P.W."/>
        </authorList>
    </citation>
    <scope>NUCLEOTIDE SEQUENCE [LARGE SCALE GENOMIC DNA]</scope>
    <source>
        <strain evidence="4 5">DSM 22697</strain>
    </source>
</reference>
<dbReference type="PATRIC" id="fig|1423730.4.peg.1226"/>
<gene>
    <name evidence="4" type="ORF">FC75_GL001171</name>
</gene>
<evidence type="ECO:0000313" key="5">
    <source>
        <dbReference type="Proteomes" id="UP000050865"/>
    </source>
</evidence>
<dbReference type="EMBL" id="AYZJ01000022">
    <property type="protein sequence ID" value="KRN24798.1"/>
    <property type="molecule type" value="Genomic_DNA"/>
</dbReference>
<keyword evidence="2" id="KW-0812">Transmembrane</keyword>
<organism evidence="4 5">
    <name type="scientific">Lacticaseibacillus camelliae DSM 22697 = JCM 13995</name>
    <dbReference type="NCBI Taxonomy" id="1423730"/>
    <lineage>
        <taxon>Bacteria</taxon>
        <taxon>Bacillati</taxon>
        <taxon>Bacillota</taxon>
        <taxon>Bacilli</taxon>
        <taxon>Lactobacillales</taxon>
        <taxon>Lactobacillaceae</taxon>
        <taxon>Lacticaseibacillus</taxon>
    </lineage>
</organism>
<evidence type="ECO:0000256" key="1">
    <source>
        <dbReference type="SAM" id="Coils"/>
    </source>
</evidence>
<dbReference type="Pfam" id="PF09851">
    <property type="entry name" value="SHOCT"/>
    <property type="match status" value="1"/>
</dbReference>